<evidence type="ECO:0000313" key="12">
    <source>
        <dbReference type="Proteomes" id="UP000011867"/>
    </source>
</evidence>
<evidence type="ECO:0000313" key="11">
    <source>
        <dbReference type="EMBL" id="CCQ36255.1"/>
    </source>
</evidence>
<feature type="binding site" evidence="10">
    <location>
        <begin position="212"/>
        <end position="213"/>
    </location>
    <ligand>
        <name>sn-glycerol 1-phosphate</name>
        <dbReference type="ChEBI" id="CHEBI:57685"/>
    </ligand>
</feature>
<comment type="subcellular location">
    <subcellularLocation>
        <location evidence="10">Cytoplasm</location>
    </subcellularLocation>
</comment>
<dbReference type="PANTHER" id="PTHR40029">
    <property type="match status" value="1"/>
</dbReference>
<dbReference type="EMBL" id="HF582854">
    <property type="protein sequence ID" value="CCQ36255.1"/>
    <property type="molecule type" value="Genomic_DNA"/>
</dbReference>
<name>M1XQ94_NATM8</name>
<dbReference type="AlphaFoldDB" id="M1XQ94"/>
<organism evidence="11 12">
    <name type="scientific">Natronomonas moolapensis (strain DSM 18674 / CECT 7526 / JCM 14361 / 8.8.11)</name>
    <dbReference type="NCBI Taxonomy" id="268739"/>
    <lineage>
        <taxon>Archaea</taxon>
        <taxon>Methanobacteriati</taxon>
        <taxon>Methanobacteriota</taxon>
        <taxon>Stenosarchaea group</taxon>
        <taxon>Halobacteria</taxon>
        <taxon>Halobacteriales</taxon>
        <taxon>Natronomonadaceae</taxon>
        <taxon>Natronomonas</taxon>
    </lineage>
</organism>
<dbReference type="STRING" id="268739.Nmlp_2072"/>
<dbReference type="EC" id="2.5.1.41" evidence="10"/>
<dbReference type="NCBIfam" id="TIGR04147">
    <property type="entry name" value="GGGPS_Halobact"/>
    <property type="match status" value="1"/>
</dbReference>
<dbReference type="NCBIfam" id="NF003199">
    <property type="entry name" value="PRK04169.1-3"/>
    <property type="match status" value="1"/>
</dbReference>
<evidence type="ECO:0000256" key="4">
    <source>
        <dbReference type="ARBA" id="ARBA00022723"/>
    </source>
</evidence>
<dbReference type="KEGG" id="nmo:Nmlp_2072"/>
<keyword evidence="5 10" id="KW-0460">Magnesium</keyword>
<evidence type="ECO:0000256" key="7">
    <source>
        <dbReference type="ARBA" id="ARBA00023209"/>
    </source>
</evidence>
<dbReference type="InterPro" id="IPR038597">
    <property type="entry name" value="GGGP/HepGP_synthase_sf"/>
</dbReference>
<keyword evidence="1 10" id="KW-0963">Cytoplasm</keyword>
<keyword evidence="6 10" id="KW-0443">Lipid metabolism</keyword>
<dbReference type="GeneID" id="14652769"/>
<dbReference type="OrthoDB" id="49758at2157"/>
<evidence type="ECO:0000256" key="9">
    <source>
        <dbReference type="ARBA" id="ARBA00047288"/>
    </source>
</evidence>
<comment type="similarity">
    <text evidence="10">Belongs to the GGGP/HepGP synthase family. Group I subfamily.</text>
</comment>
<dbReference type="GO" id="GO:0005737">
    <property type="term" value="C:cytoplasm"/>
    <property type="evidence" value="ECO:0007669"/>
    <property type="project" value="UniProtKB-SubCell"/>
</dbReference>
<accession>M1XQ94</accession>
<comment type="caution">
    <text evidence="10">Lacks conserved residue(s) required for the propagation of feature annotation.</text>
</comment>
<evidence type="ECO:0000256" key="1">
    <source>
        <dbReference type="ARBA" id="ARBA00022490"/>
    </source>
</evidence>
<sequence length="241" mass="26037">MSAPWATWDHIVKIDPDKTLVEGETFEDVCATGTDALEIGGTTGMTEEKMARVVEATTAYDVPVYIEPSNVGAVVHREGLDGYFVPIVLNAGDVFWVTGAHKEWARLDSEIDWMATFPEAYLVLNPDSSVANYTEADCDIDADEVAAYAEVAERMFGQRIVYVEYSGTFGDPEMVQAATDAVEETSVFYGGGIHDYESAHQMGRHADTIVVGDLVHDEGVDAVAETVEGVADANSEPIEGA</sequence>
<dbReference type="GO" id="GO:0120536">
    <property type="term" value="F:heptaprenylglyceryl phosphate synthase activity"/>
    <property type="evidence" value="ECO:0007669"/>
    <property type="project" value="UniProtKB-ARBA"/>
</dbReference>
<dbReference type="SUPFAM" id="SSF51395">
    <property type="entry name" value="FMN-linked oxidoreductases"/>
    <property type="match status" value="1"/>
</dbReference>
<keyword evidence="7 10" id="KW-0594">Phospholipid biosynthesis</keyword>
<comment type="pathway">
    <text evidence="10">Membrane lipid metabolism; glycerophospholipid metabolism.</text>
</comment>
<reference evidence="11 12" key="1">
    <citation type="journal article" date="2013" name="Genome Announc.">
        <title>Genome of the haloarchaeon Natronomonas moolapensis, a neutrophilic member of a previously haloalkaliphilic genus.</title>
        <authorList>
            <person name="Dyall-Smith M.L."/>
            <person name="Pfeiffer F."/>
            <person name="Oberwinkler T."/>
            <person name="Klee K."/>
            <person name="Rampp M."/>
            <person name="Palm P."/>
            <person name="Gross K."/>
            <person name="Schuster S.C."/>
            <person name="Oesterhelt D."/>
        </authorList>
    </citation>
    <scope>NUCLEOTIDE SEQUENCE [LARGE SCALE GENOMIC DNA]</scope>
    <source>
        <strain evidence="12">DSM 18674 / JCM 14361 / 8.8.11</strain>
    </source>
</reference>
<dbReference type="CDD" id="cd02812">
    <property type="entry name" value="PcrB_like"/>
    <property type="match status" value="1"/>
</dbReference>
<feature type="binding site" evidence="10">
    <location>
        <position position="13"/>
    </location>
    <ligand>
        <name>sn-glycerol 1-phosphate</name>
        <dbReference type="ChEBI" id="CHEBI:57685"/>
    </ligand>
</feature>
<dbReference type="InterPro" id="IPR026417">
    <property type="entry name" value="GGGPS_halobacteria"/>
</dbReference>
<evidence type="ECO:0000256" key="10">
    <source>
        <dbReference type="HAMAP-Rule" id="MF_00112"/>
    </source>
</evidence>
<keyword evidence="4 10" id="KW-0479">Metal-binding</keyword>
<dbReference type="GO" id="GO:0046474">
    <property type="term" value="P:glycerophospholipid biosynthetic process"/>
    <property type="evidence" value="ECO:0007669"/>
    <property type="project" value="UniProtKB-UniRule"/>
</dbReference>
<gene>
    <name evidence="11" type="primary">pcrB</name>
    <name evidence="11" type="ordered locus">Nmlp_2072</name>
</gene>
<dbReference type="Pfam" id="PF01884">
    <property type="entry name" value="PcrB"/>
    <property type="match status" value="1"/>
</dbReference>
<feature type="binding site" evidence="10">
    <location>
        <position position="192"/>
    </location>
    <ligand>
        <name>sn-glycerol 1-phosphate</name>
        <dbReference type="ChEBI" id="CHEBI:57685"/>
    </ligand>
</feature>
<evidence type="ECO:0000256" key="3">
    <source>
        <dbReference type="ARBA" id="ARBA00022679"/>
    </source>
</evidence>
<dbReference type="PANTHER" id="PTHR40029:SF2">
    <property type="entry name" value="HEPTAPRENYLGLYCERYL PHOSPHATE SYNTHASE"/>
    <property type="match status" value="1"/>
</dbReference>
<keyword evidence="12" id="KW-1185">Reference proteome</keyword>
<evidence type="ECO:0000256" key="6">
    <source>
        <dbReference type="ARBA" id="ARBA00023098"/>
    </source>
</evidence>
<dbReference type="HOGENOM" id="CLU_095211_0_0_2"/>
<comment type="catalytic activity">
    <reaction evidence="9 10">
        <text>sn-glycerol 1-phosphate + (2E,6E,10E)-geranylgeranyl diphosphate = sn-3-O-(geranylgeranyl)glycerol 1-phosphate + diphosphate</text>
        <dbReference type="Rhea" id="RHEA:23404"/>
        <dbReference type="ChEBI" id="CHEBI:33019"/>
        <dbReference type="ChEBI" id="CHEBI:57677"/>
        <dbReference type="ChEBI" id="CHEBI:57685"/>
        <dbReference type="ChEBI" id="CHEBI:58756"/>
        <dbReference type="EC" id="2.5.1.41"/>
    </reaction>
</comment>
<proteinExistence type="inferred from homology"/>
<dbReference type="NCBIfam" id="TIGR01768">
    <property type="entry name" value="GGGP-family"/>
    <property type="match status" value="1"/>
</dbReference>
<dbReference type="RefSeq" id="WP_015409058.1">
    <property type="nucleotide sequence ID" value="NC_020388.1"/>
</dbReference>
<feature type="binding site" evidence="10">
    <location>
        <position position="42"/>
    </location>
    <ligand>
        <name>Mg(2+)</name>
        <dbReference type="ChEBI" id="CHEBI:18420"/>
    </ligand>
</feature>
<keyword evidence="2 10" id="KW-0444">Lipid biosynthesis</keyword>
<dbReference type="UniPathway" id="UPA00940"/>
<keyword evidence="8 10" id="KW-1208">Phospholipid metabolism</keyword>
<dbReference type="Gene3D" id="3.20.20.390">
    <property type="entry name" value="FMN-linked oxidoreductases"/>
    <property type="match status" value="1"/>
</dbReference>
<dbReference type="InterPro" id="IPR039074">
    <property type="entry name" value="GGGP/HepGP_synthase_I"/>
</dbReference>
<dbReference type="eggNOG" id="arCOG01085">
    <property type="taxonomic scope" value="Archaea"/>
</dbReference>
<evidence type="ECO:0000256" key="5">
    <source>
        <dbReference type="ARBA" id="ARBA00022842"/>
    </source>
</evidence>
<comment type="function">
    <text evidence="10">Prenyltransferase that catalyzes the transfer of the geranylgeranyl moiety of geranylgeranyl diphosphate (GGPP) to the C3 hydroxyl of sn-glycerol-1-phosphate (G1P). This reaction is the first ether-bond-formation step in the biosynthesis of archaeal membrane lipids.</text>
</comment>
<dbReference type="GO" id="GO:0000287">
    <property type="term" value="F:magnesium ion binding"/>
    <property type="evidence" value="ECO:0007669"/>
    <property type="project" value="UniProtKB-UniRule"/>
</dbReference>
<keyword evidence="3 10" id="KW-0808">Transferase</keyword>
<dbReference type="HAMAP" id="MF_00112">
    <property type="entry name" value="GGGP_HepGP_synthase"/>
    <property type="match status" value="1"/>
</dbReference>
<feature type="binding site" evidence="10">
    <location>
        <position position="15"/>
    </location>
    <ligand>
        <name>Mg(2+)</name>
        <dbReference type="ChEBI" id="CHEBI:18420"/>
    </ligand>
</feature>
<dbReference type="Proteomes" id="UP000011867">
    <property type="component" value="Chromosome"/>
</dbReference>
<protein>
    <recommendedName>
        <fullName evidence="10">Geranylgeranylglyceryl phosphate synthase</fullName>
        <shortName evidence="10">GGGP synthase</shortName>
        <shortName evidence="10">GGGPS</shortName>
        <ecNumber evidence="10">2.5.1.41</ecNumber>
    </recommendedName>
    <alternativeName>
        <fullName evidence="10">(S)-3-O-geranylgeranylglyceryl phosphate synthase</fullName>
    </alternativeName>
    <alternativeName>
        <fullName evidence="10">Phosphoglycerol geranylgeranyltransferase</fullName>
    </alternativeName>
</protein>
<dbReference type="GO" id="GO:0047294">
    <property type="term" value="F:phosphoglycerol geranylgeranyltransferase activity"/>
    <property type="evidence" value="ECO:0007669"/>
    <property type="project" value="UniProtKB-UniRule"/>
</dbReference>
<evidence type="ECO:0000256" key="8">
    <source>
        <dbReference type="ARBA" id="ARBA00023264"/>
    </source>
</evidence>
<evidence type="ECO:0000256" key="2">
    <source>
        <dbReference type="ARBA" id="ARBA00022516"/>
    </source>
</evidence>
<comment type="cofactor">
    <cofactor evidence="10">
        <name>Mg(2+)</name>
        <dbReference type="ChEBI" id="CHEBI:18420"/>
    </cofactor>
</comment>
<feature type="binding site" evidence="10">
    <location>
        <begin position="162"/>
        <end position="167"/>
    </location>
    <ligand>
        <name>sn-glycerol 1-phosphate</name>
        <dbReference type="ChEBI" id="CHEBI:57685"/>
    </ligand>
</feature>
<dbReference type="InterPro" id="IPR008205">
    <property type="entry name" value="GGGP_HepGP_synthase"/>
</dbReference>